<dbReference type="InterPro" id="IPR038795">
    <property type="entry name" value="MED8_plant"/>
</dbReference>
<proteinExistence type="predicted"/>
<name>A0A5N5LAB1_9ROSI</name>
<keyword evidence="2" id="KW-1133">Transmembrane helix</keyword>
<evidence type="ECO:0000313" key="3">
    <source>
        <dbReference type="EMBL" id="KAB5539186.1"/>
    </source>
</evidence>
<dbReference type="AlphaFoldDB" id="A0A5N5LAB1"/>
<dbReference type="EMBL" id="VDCV01000010">
    <property type="protein sequence ID" value="KAB5539186.1"/>
    <property type="molecule type" value="Genomic_DNA"/>
</dbReference>
<accession>A0A5N5LAB1</accession>
<feature type="compositionally biased region" description="Polar residues" evidence="1">
    <location>
        <begin position="309"/>
        <end position="322"/>
    </location>
</feature>
<gene>
    <name evidence="3" type="ORF">DKX38_016719</name>
</gene>
<evidence type="ECO:0000256" key="2">
    <source>
        <dbReference type="SAM" id="Phobius"/>
    </source>
</evidence>
<feature type="compositionally biased region" description="Low complexity" evidence="1">
    <location>
        <begin position="283"/>
        <end position="295"/>
    </location>
</feature>
<dbReference type="PANTHER" id="PTHR35552:SF1">
    <property type="entry name" value="MEDIATOR OF RNA POLYMERASE II TRANSCRIPTION SUBUNIT 8"/>
    <property type="match status" value="1"/>
</dbReference>
<evidence type="ECO:0000313" key="4">
    <source>
        <dbReference type="Proteomes" id="UP000326939"/>
    </source>
</evidence>
<dbReference type="PANTHER" id="PTHR35552">
    <property type="entry name" value="MEDIATOR OF RNA POLYMERASE II TRANSCRIPTION SUBUNIT 8"/>
    <property type="match status" value="1"/>
</dbReference>
<organism evidence="3 4">
    <name type="scientific">Salix brachista</name>
    <dbReference type="NCBI Taxonomy" id="2182728"/>
    <lineage>
        <taxon>Eukaryota</taxon>
        <taxon>Viridiplantae</taxon>
        <taxon>Streptophyta</taxon>
        <taxon>Embryophyta</taxon>
        <taxon>Tracheophyta</taxon>
        <taxon>Spermatophyta</taxon>
        <taxon>Magnoliopsida</taxon>
        <taxon>eudicotyledons</taxon>
        <taxon>Gunneridae</taxon>
        <taxon>Pentapetalae</taxon>
        <taxon>rosids</taxon>
        <taxon>fabids</taxon>
        <taxon>Malpighiales</taxon>
        <taxon>Salicaceae</taxon>
        <taxon>Saliceae</taxon>
        <taxon>Salix</taxon>
    </lineage>
</organism>
<feature type="compositionally biased region" description="Low complexity" evidence="1">
    <location>
        <begin position="323"/>
        <end position="352"/>
    </location>
</feature>
<keyword evidence="2" id="KW-0812">Transmembrane</keyword>
<feature type="transmembrane region" description="Helical" evidence="2">
    <location>
        <begin position="383"/>
        <end position="403"/>
    </location>
</feature>
<reference evidence="4" key="1">
    <citation type="journal article" date="2019" name="Gigascience">
        <title>De novo genome assembly of the endangered Acer yangbiense, a plant species with extremely small populations endemic to Yunnan Province, China.</title>
        <authorList>
            <person name="Yang J."/>
            <person name="Wariss H.M."/>
            <person name="Tao L."/>
            <person name="Zhang R."/>
            <person name="Yun Q."/>
            <person name="Hollingsworth P."/>
            <person name="Dao Z."/>
            <person name="Luo G."/>
            <person name="Guo H."/>
            <person name="Ma Y."/>
            <person name="Sun W."/>
        </authorList>
    </citation>
    <scope>NUCLEOTIDE SEQUENCE [LARGE SCALE GENOMIC DNA]</scope>
    <source>
        <strain evidence="4">cv. br00</strain>
    </source>
</reference>
<sequence length="659" mass="73614">MAAMEGVMQDQSQLQNQQQQQMVVPERLNHAVQQQLNLESVKTRAIGLFKALTRILEDFDAYARTNTTPKWQDILGQYSMVNLELFSIVDEIKKVSKAFVVHPKNVNAENATILPVMLSSKLLPEMEMDDNSKREHLLQGMQSLPISSQIEKLKARIDMIAAACESAEKVLADTRKAYQFGTRQGPTTLPTLDKAQAAKILEQENLLRAAVNGGEGLRVTGDQRQMTSALPVHLVDVLALSDGMHSFSDSSGMYMKNTPSISNSINNQGSLLQPTGTPLHVRSAASPSAATSATSFDHTTPSPLPYANSPRSGTNMMNTPSPQQQVQQQQQQRQKMMQHQQQQQQLRQSSMQALGQNQMSQMHDLQSQGQQKFQPRMSIHFDAFQAFCLKVLFAIWFSSIYKFTVQQGSFMCMCSMLHLLCYLEIIFWLNLMSRQLHGQHQMQYSQPIGHQQFQSRQLSSGHVQHGMGQSQLNQGNQLNRHLSQFSSAANTSLFNTAQGAPNTQIPNMSATMSSQPPAPRMQVSFLCALRIYIFCFLLLKGNVERGKEGRWVSKISLVHIGFLVHQNLPKLSHQFGLAGNNAQRSHASTVLNDQMYNMGVSNTGGMMHMQQQQQQQLGSQGAFGNMQPNAQNLQSSMAALQNASQNHPNFAQQRQQNQQ</sequence>
<keyword evidence="4" id="KW-1185">Reference proteome</keyword>
<comment type="caution">
    <text evidence="3">The sequence shown here is derived from an EMBL/GenBank/DDBJ whole genome shotgun (WGS) entry which is preliminary data.</text>
</comment>
<feature type="transmembrane region" description="Helical" evidence="2">
    <location>
        <begin position="410"/>
        <end position="429"/>
    </location>
</feature>
<protein>
    <recommendedName>
        <fullName evidence="5">Mediator of RNA polymerase II transcription subunit 8</fullName>
    </recommendedName>
</protein>
<feature type="compositionally biased region" description="Polar residues" evidence="1">
    <location>
        <begin position="258"/>
        <end position="276"/>
    </location>
</feature>
<keyword evidence="2" id="KW-0472">Membrane</keyword>
<evidence type="ECO:0008006" key="5">
    <source>
        <dbReference type="Google" id="ProtNLM"/>
    </source>
</evidence>
<feature type="region of interest" description="Disordered" evidence="1">
    <location>
        <begin position="258"/>
        <end position="358"/>
    </location>
</feature>
<evidence type="ECO:0000256" key="1">
    <source>
        <dbReference type="SAM" id="MobiDB-lite"/>
    </source>
</evidence>
<dbReference type="Proteomes" id="UP000326939">
    <property type="component" value="Chromosome 10"/>
</dbReference>
<dbReference type="GO" id="GO:0016592">
    <property type="term" value="C:mediator complex"/>
    <property type="evidence" value="ECO:0007669"/>
    <property type="project" value="InterPro"/>
</dbReference>